<evidence type="ECO:0000256" key="1">
    <source>
        <dbReference type="ARBA" id="ARBA00004123"/>
    </source>
</evidence>
<evidence type="ECO:0000256" key="6">
    <source>
        <dbReference type="SAM" id="MobiDB-lite"/>
    </source>
</evidence>
<evidence type="ECO:0000256" key="5">
    <source>
        <dbReference type="ARBA" id="ARBA00023242"/>
    </source>
</evidence>
<keyword evidence="5" id="KW-0539">Nucleus</keyword>
<comment type="caution">
    <text evidence="8">The sequence shown here is derived from an EMBL/GenBank/DDBJ whole genome shotgun (WGS) entry which is preliminary data.</text>
</comment>
<organism evidence="8 9">
    <name type="scientific">Heracleum sosnowskyi</name>
    <dbReference type="NCBI Taxonomy" id="360622"/>
    <lineage>
        <taxon>Eukaryota</taxon>
        <taxon>Viridiplantae</taxon>
        <taxon>Streptophyta</taxon>
        <taxon>Embryophyta</taxon>
        <taxon>Tracheophyta</taxon>
        <taxon>Spermatophyta</taxon>
        <taxon>Magnoliopsida</taxon>
        <taxon>eudicotyledons</taxon>
        <taxon>Gunneridae</taxon>
        <taxon>Pentapetalae</taxon>
        <taxon>asterids</taxon>
        <taxon>campanulids</taxon>
        <taxon>Apiales</taxon>
        <taxon>Apiaceae</taxon>
        <taxon>Apioideae</taxon>
        <taxon>apioid superclade</taxon>
        <taxon>Tordylieae</taxon>
        <taxon>Tordyliinae</taxon>
        <taxon>Heracleum</taxon>
    </lineage>
</organism>
<evidence type="ECO:0000256" key="3">
    <source>
        <dbReference type="ARBA" id="ARBA00023125"/>
    </source>
</evidence>
<feature type="region of interest" description="Disordered" evidence="6">
    <location>
        <begin position="158"/>
        <end position="190"/>
    </location>
</feature>
<evidence type="ECO:0000259" key="7">
    <source>
        <dbReference type="PROSITE" id="PS50863"/>
    </source>
</evidence>
<accession>A0AAD8HD29</accession>
<dbReference type="CDD" id="cd10017">
    <property type="entry name" value="B3_DNA"/>
    <property type="match status" value="2"/>
</dbReference>
<dbReference type="GO" id="GO:0003677">
    <property type="term" value="F:DNA binding"/>
    <property type="evidence" value="ECO:0007669"/>
    <property type="project" value="UniProtKB-KW"/>
</dbReference>
<dbReference type="SUPFAM" id="SSF101936">
    <property type="entry name" value="DNA-binding pseudobarrel domain"/>
    <property type="match status" value="2"/>
</dbReference>
<keyword evidence="3" id="KW-0238">DNA-binding</keyword>
<dbReference type="PANTHER" id="PTHR31920">
    <property type="entry name" value="B3 DOMAIN-CONTAINING"/>
    <property type="match status" value="1"/>
</dbReference>
<evidence type="ECO:0000313" key="9">
    <source>
        <dbReference type="Proteomes" id="UP001237642"/>
    </source>
</evidence>
<protein>
    <recommendedName>
        <fullName evidence="7">TF-B3 domain-containing protein</fullName>
    </recommendedName>
</protein>
<dbReference type="InterPro" id="IPR015300">
    <property type="entry name" value="DNA-bd_pseudobarrel_sf"/>
</dbReference>
<dbReference type="EMBL" id="JAUIZM010000009">
    <property type="protein sequence ID" value="KAK1363867.1"/>
    <property type="molecule type" value="Genomic_DNA"/>
</dbReference>
<dbReference type="InterPro" id="IPR003340">
    <property type="entry name" value="B3_DNA-bd"/>
</dbReference>
<dbReference type="SMART" id="SM01019">
    <property type="entry name" value="B3"/>
    <property type="match status" value="2"/>
</dbReference>
<feature type="domain" description="TF-B3" evidence="7">
    <location>
        <begin position="245"/>
        <end position="339"/>
    </location>
</feature>
<dbReference type="Proteomes" id="UP001237642">
    <property type="component" value="Unassembled WGS sequence"/>
</dbReference>
<feature type="domain" description="TF-B3" evidence="7">
    <location>
        <begin position="15"/>
        <end position="108"/>
    </location>
</feature>
<evidence type="ECO:0000313" key="8">
    <source>
        <dbReference type="EMBL" id="KAK1363867.1"/>
    </source>
</evidence>
<evidence type="ECO:0000256" key="4">
    <source>
        <dbReference type="ARBA" id="ARBA00023163"/>
    </source>
</evidence>
<dbReference type="GO" id="GO:0005634">
    <property type="term" value="C:nucleus"/>
    <property type="evidence" value="ECO:0007669"/>
    <property type="project" value="UniProtKB-SubCell"/>
</dbReference>
<dbReference type="PROSITE" id="PS50863">
    <property type="entry name" value="B3"/>
    <property type="match status" value="2"/>
</dbReference>
<name>A0AAD8HD29_9APIA</name>
<dbReference type="InterPro" id="IPR050655">
    <property type="entry name" value="Plant_B3_domain"/>
</dbReference>
<keyword evidence="2" id="KW-0805">Transcription regulation</keyword>
<gene>
    <name evidence="8" type="ORF">POM88_039428</name>
</gene>
<sequence length="346" mass="38795">MESNFTSDHHAKARCFFKIIVCEINSKSELMIPGKFVRKYGEEIQGRVLLKASGGATWSVNVQRKKGEVWLRNGWPEFAKFYSLCFGHSILFEYQGNCNFRVVIFDTSATEIDYPLQLEKRSGSDEVSVSTKKQVHSGNKACHVGYSLKRKSQEKAVEVLSNMETSSSDEEDYGDIRKSSHANGTQPDTSPIKKRIKLELDLDISMHQHVIRGKLAKGVSSPASIEEKDGALAEAKAFTSSHPFFEVVMQPSYVGKRYGLHVKKDLLKSYIRKGVEVLILRIGAKTWAVKCSVNSKRLSLSLGWHEFAKDNALAVGDVCVFELVRPSQKLINVVIYRAASRGVEQQ</sequence>
<comment type="subcellular location">
    <subcellularLocation>
        <location evidence="1">Nucleus</location>
    </subcellularLocation>
</comment>
<keyword evidence="9" id="KW-1185">Reference proteome</keyword>
<proteinExistence type="predicted"/>
<dbReference type="Pfam" id="PF02362">
    <property type="entry name" value="B3"/>
    <property type="match status" value="2"/>
</dbReference>
<evidence type="ECO:0000256" key="2">
    <source>
        <dbReference type="ARBA" id="ARBA00023015"/>
    </source>
</evidence>
<dbReference type="Gene3D" id="2.40.330.10">
    <property type="entry name" value="DNA-binding pseudobarrel domain"/>
    <property type="match status" value="2"/>
</dbReference>
<dbReference type="AlphaFoldDB" id="A0AAD8HD29"/>
<keyword evidence="4" id="KW-0804">Transcription</keyword>
<dbReference type="PANTHER" id="PTHR31920:SF108">
    <property type="entry name" value="B3 DOMAIN-CONTAINING TRANSCRIPTION FACTOR VRN1-LIKE"/>
    <property type="match status" value="1"/>
</dbReference>
<reference evidence="8" key="1">
    <citation type="submission" date="2023-02" db="EMBL/GenBank/DDBJ databases">
        <title>Genome of toxic invasive species Heracleum sosnowskyi carries increased number of genes despite the absence of recent whole-genome duplications.</title>
        <authorList>
            <person name="Schelkunov M."/>
            <person name="Shtratnikova V."/>
            <person name="Makarenko M."/>
            <person name="Klepikova A."/>
            <person name="Omelchenko D."/>
            <person name="Novikova G."/>
            <person name="Obukhova E."/>
            <person name="Bogdanov V."/>
            <person name="Penin A."/>
            <person name="Logacheva M."/>
        </authorList>
    </citation>
    <scope>NUCLEOTIDE SEQUENCE</scope>
    <source>
        <strain evidence="8">Hsosn_3</strain>
        <tissue evidence="8">Leaf</tissue>
    </source>
</reference>
<reference evidence="8" key="2">
    <citation type="submission" date="2023-05" db="EMBL/GenBank/DDBJ databases">
        <authorList>
            <person name="Schelkunov M.I."/>
        </authorList>
    </citation>
    <scope>NUCLEOTIDE SEQUENCE</scope>
    <source>
        <strain evidence="8">Hsosn_3</strain>
        <tissue evidence="8">Leaf</tissue>
    </source>
</reference>